<evidence type="ECO:0000313" key="1">
    <source>
        <dbReference type="EMBL" id="ECC3917168.1"/>
    </source>
</evidence>
<dbReference type="EMBL" id="AAIBIC010000049">
    <property type="protein sequence ID" value="ECC3917168.1"/>
    <property type="molecule type" value="Genomic_DNA"/>
</dbReference>
<reference evidence="1" key="1">
    <citation type="submission" date="2018-08" db="EMBL/GenBank/DDBJ databases">
        <authorList>
            <person name="Ashton P.M."/>
            <person name="Dallman T."/>
            <person name="Nair S."/>
            <person name="De Pinna E."/>
            <person name="Peters T."/>
            <person name="Grant K."/>
        </authorList>
    </citation>
    <scope>NUCLEOTIDE SEQUENCE [LARGE SCALE GENOMIC DNA]</scope>
    <source>
        <strain evidence="1">294779</strain>
    </source>
</reference>
<evidence type="ECO:0008006" key="2">
    <source>
        <dbReference type="Google" id="ProtNLM"/>
    </source>
</evidence>
<accession>A0A5Y1YEA6</accession>
<comment type="caution">
    <text evidence="1">The sequence shown here is derived from an EMBL/GenBank/DDBJ whole genome shotgun (WGS) entry which is preliminary data.</text>
</comment>
<protein>
    <recommendedName>
        <fullName evidence="2">Raqprd family integrative conjugative element protein</fullName>
    </recommendedName>
</protein>
<name>A0A5Y1YEA6_SALDZ</name>
<proteinExistence type="predicted"/>
<gene>
    <name evidence="1" type="ORF">CTQ69_25060</name>
</gene>
<dbReference type="AlphaFoldDB" id="A0A5Y1YEA6"/>
<dbReference type="Proteomes" id="UP000839735">
    <property type="component" value="Unassembled WGS sequence"/>
</dbReference>
<dbReference type="NCBIfam" id="TIGR01690">
    <property type="entry name" value="ICE_RAQPRD"/>
    <property type="match status" value="1"/>
</dbReference>
<sequence length="96" mass="10570">MPAALLATVVQAAPASEDANLSLLLTQLNILESTLKRAEAQASVAPQTRFFFDYPQAQADIHAMREGIRQYLTPSRAQPRTVATFPARYRTEAVPQ</sequence>
<dbReference type="Pfam" id="PF09686">
    <property type="entry name" value="Plasmid_RAQPRD"/>
    <property type="match status" value="1"/>
</dbReference>
<organism evidence="1">
    <name type="scientific">Salmonella diarizonae</name>
    <dbReference type="NCBI Taxonomy" id="59204"/>
    <lineage>
        <taxon>Bacteria</taxon>
        <taxon>Pseudomonadati</taxon>
        <taxon>Pseudomonadota</taxon>
        <taxon>Gammaproteobacteria</taxon>
        <taxon>Enterobacterales</taxon>
        <taxon>Enterobacteriaceae</taxon>
        <taxon>Salmonella</taxon>
    </lineage>
</organism>
<dbReference type="InterPro" id="IPR019110">
    <property type="entry name" value="Uncharacterised_RAQPRD"/>
</dbReference>